<proteinExistence type="predicted"/>
<evidence type="ECO:0000313" key="2">
    <source>
        <dbReference type="Proteomes" id="UP000304953"/>
    </source>
</evidence>
<accession>A0AC61S221</accession>
<protein>
    <submittedName>
        <fullName evidence="1">DUF234 domain-containing protein</fullName>
    </submittedName>
</protein>
<organism evidence="1 2">
    <name type="scientific">Petralouisia muris</name>
    <dbReference type="NCBI Taxonomy" id="3032872"/>
    <lineage>
        <taxon>Bacteria</taxon>
        <taxon>Bacillati</taxon>
        <taxon>Bacillota</taxon>
        <taxon>Clostridia</taxon>
        <taxon>Lachnospirales</taxon>
        <taxon>Lachnospiraceae</taxon>
        <taxon>Petralouisia</taxon>
    </lineage>
</organism>
<evidence type="ECO:0000313" key="1">
    <source>
        <dbReference type="EMBL" id="TGY98124.1"/>
    </source>
</evidence>
<keyword evidence="2" id="KW-1185">Reference proteome</keyword>
<gene>
    <name evidence="1" type="ORF">E5329_01590</name>
</gene>
<dbReference type="Proteomes" id="UP000304953">
    <property type="component" value="Unassembled WGS sequence"/>
</dbReference>
<name>A0AC61S221_9FIRM</name>
<dbReference type="EMBL" id="SRYA01000002">
    <property type="protein sequence ID" value="TGY98124.1"/>
    <property type="molecule type" value="Genomic_DNA"/>
</dbReference>
<comment type="caution">
    <text evidence="1">The sequence shown here is derived from an EMBL/GenBank/DDBJ whole genome shotgun (WGS) entry which is preliminary data.</text>
</comment>
<sequence length="224" mass="26356">MSFMEHQVLGYKSPLYGRRTAQFKLKPFTFFESRELLNGFEPQLGIIKKECPVTEKENSRKTIYHLEDSMFLFWYRFVRPNITTISMNAGTFLYENYIKPQLSDFMGSIFEDICRQYLYRPDIYPTLPFPFGTLGRWWGSNPAQKRQEEIDIAAIGENRILLGECKWKNGKVGADVLMTLVECGTLFSYPEKYYYVFSKSGFEETTKKLAEEFGIRRISFTEML</sequence>
<reference evidence="1" key="1">
    <citation type="submission" date="2019-04" db="EMBL/GenBank/DDBJ databases">
        <title>Microbes associate with the intestines of laboratory mice.</title>
        <authorList>
            <person name="Navarre W."/>
            <person name="Wong E."/>
            <person name="Huang K."/>
            <person name="Tropini C."/>
            <person name="Ng K."/>
            <person name="Yu B."/>
        </authorList>
    </citation>
    <scope>NUCLEOTIDE SEQUENCE</scope>
    <source>
        <strain evidence="1">NM01_1-7b</strain>
    </source>
</reference>